<proteinExistence type="predicted"/>
<protein>
    <submittedName>
        <fullName evidence="2">(rape) hypothetical protein</fullName>
    </submittedName>
</protein>
<name>A0A816IPC8_BRANA</name>
<organism evidence="2">
    <name type="scientific">Brassica napus</name>
    <name type="common">Rape</name>
    <dbReference type="NCBI Taxonomy" id="3708"/>
    <lineage>
        <taxon>Eukaryota</taxon>
        <taxon>Viridiplantae</taxon>
        <taxon>Streptophyta</taxon>
        <taxon>Embryophyta</taxon>
        <taxon>Tracheophyta</taxon>
        <taxon>Spermatophyta</taxon>
        <taxon>Magnoliopsida</taxon>
        <taxon>eudicotyledons</taxon>
        <taxon>Gunneridae</taxon>
        <taxon>Pentapetalae</taxon>
        <taxon>rosids</taxon>
        <taxon>malvids</taxon>
        <taxon>Brassicales</taxon>
        <taxon>Brassicaceae</taxon>
        <taxon>Brassiceae</taxon>
        <taxon>Brassica</taxon>
    </lineage>
</organism>
<evidence type="ECO:0000313" key="2">
    <source>
        <dbReference type="EMBL" id="CAF1723337.1"/>
    </source>
</evidence>
<gene>
    <name evidence="2" type="ORF">DARMORV10_C09P20290.1</name>
</gene>
<reference evidence="2" key="1">
    <citation type="submission" date="2021-01" db="EMBL/GenBank/DDBJ databases">
        <authorList>
            <consortium name="Genoscope - CEA"/>
            <person name="William W."/>
        </authorList>
    </citation>
    <scope>NUCLEOTIDE SEQUENCE</scope>
</reference>
<feature type="region of interest" description="Disordered" evidence="1">
    <location>
        <begin position="1"/>
        <end position="43"/>
    </location>
</feature>
<dbReference type="Proteomes" id="UP001295469">
    <property type="component" value="Chromosome C09"/>
</dbReference>
<accession>A0A816IPC8</accession>
<sequence length="43" mass="5002">MVAALPREKRKPALRRKETQSVKRNIDIGMPKRATTKVTQKLR</sequence>
<evidence type="ECO:0000256" key="1">
    <source>
        <dbReference type="SAM" id="MobiDB-lite"/>
    </source>
</evidence>
<feature type="compositionally biased region" description="Basic and acidic residues" evidence="1">
    <location>
        <begin position="15"/>
        <end position="26"/>
    </location>
</feature>
<dbReference type="EMBL" id="HG994373">
    <property type="protein sequence ID" value="CAF1723337.1"/>
    <property type="molecule type" value="Genomic_DNA"/>
</dbReference>
<dbReference type="AlphaFoldDB" id="A0A816IPC8"/>